<protein>
    <submittedName>
        <fullName evidence="1">Uncharacterized protein</fullName>
    </submittedName>
</protein>
<gene>
    <name evidence="1" type="ORF">B0H17DRAFT_963108</name>
</gene>
<reference evidence="1" key="1">
    <citation type="submission" date="2023-03" db="EMBL/GenBank/DDBJ databases">
        <title>Massive genome expansion in bonnet fungi (Mycena s.s.) driven by repeated elements and novel gene families across ecological guilds.</title>
        <authorList>
            <consortium name="Lawrence Berkeley National Laboratory"/>
            <person name="Harder C.B."/>
            <person name="Miyauchi S."/>
            <person name="Viragh M."/>
            <person name="Kuo A."/>
            <person name="Thoen E."/>
            <person name="Andreopoulos B."/>
            <person name="Lu D."/>
            <person name="Skrede I."/>
            <person name="Drula E."/>
            <person name="Henrissat B."/>
            <person name="Morin E."/>
            <person name="Kohler A."/>
            <person name="Barry K."/>
            <person name="LaButti K."/>
            <person name="Morin E."/>
            <person name="Salamov A."/>
            <person name="Lipzen A."/>
            <person name="Mereny Z."/>
            <person name="Hegedus B."/>
            <person name="Baldrian P."/>
            <person name="Stursova M."/>
            <person name="Weitz H."/>
            <person name="Taylor A."/>
            <person name="Grigoriev I.V."/>
            <person name="Nagy L.G."/>
            <person name="Martin F."/>
            <person name="Kauserud H."/>
        </authorList>
    </citation>
    <scope>NUCLEOTIDE SEQUENCE</scope>
    <source>
        <strain evidence="1">CBHHK067</strain>
    </source>
</reference>
<organism evidence="1 2">
    <name type="scientific">Mycena rosella</name>
    <name type="common">Pink bonnet</name>
    <name type="synonym">Agaricus rosellus</name>
    <dbReference type="NCBI Taxonomy" id="1033263"/>
    <lineage>
        <taxon>Eukaryota</taxon>
        <taxon>Fungi</taxon>
        <taxon>Dikarya</taxon>
        <taxon>Basidiomycota</taxon>
        <taxon>Agaricomycotina</taxon>
        <taxon>Agaricomycetes</taxon>
        <taxon>Agaricomycetidae</taxon>
        <taxon>Agaricales</taxon>
        <taxon>Marasmiineae</taxon>
        <taxon>Mycenaceae</taxon>
        <taxon>Mycena</taxon>
    </lineage>
</organism>
<dbReference type="EMBL" id="JARKIE010000563">
    <property type="protein sequence ID" value="KAJ7627895.1"/>
    <property type="molecule type" value="Genomic_DNA"/>
</dbReference>
<dbReference type="Proteomes" id="UP001221757">
    <property type="component" value="Unassembled WGS sequence"/>
</dbReference>
<proteinExistence type="predicted"/>
<dbReference type="AlphaFoldDB" id="A0AAD7BQK5"/>
<evidence type="ECO:0000313" key="2">
    <source>
        <dbReference type="Proteomes" id="UP001221757"/>
    </source>
</evidence>
<sequence>MQIVPAVSPDERQTYEEEAVLPNNGHIREATSEHDFRFDVLGTPNSPWNKSAVRIFADFTIHQLCLPNTIEMFNGIRGAFTAHLETIIRRYKHAQLPQAEQACIESEQRRHSRKYQLFHQRRYLAYTFGPLQRHIAMLEHLGVDGMSSDESQTEVFGEQPQYFILSPLWRSQDIAGWFRMFDSLHNILRRSGEVYSAAGSFPRRRKVTQKKSKSIKFVPGLPENVYDTRWIESDLLRKYDLRPSLQHYDFSHHPRIIEFVNSILAPYPF</sequence>
<keyword evidence="2" id="KW-1185">Reference proteome</keyword>
<accession>A0AAD7BQK5</accession>
<evidence type="ECO:0000313" key="1">
    <source>
        <dbReference type="EMBL" id="KAJ7627895.1"/>
    </source>
</evidence>
<name>A0AAD7BQK5_MYCRO</name>
<comment type="caution">
    <text evidence="1">The sequence shown here is derived from an EMBL/GenBank/DDBJ whole genome shotgun (WGS) entry which is preliminary data.</text>
</comment>